<evidence type="ECO:0000259" key="2">
    <source>
        <dbReference type="PROSITE" id="PS50943"/>
    </source>
</evidence>
<evidence type="ECO:0000313" key="4">
    <source>
        <dbReference type="Proteomes" id="UP000032250"/>
    </source>
</evidence>
<feature type="domain" description="HTH cro/C1-type" evidence="2">
    <location>
        <begin position="10"/>
        <end position="64"/>
    </location>
</feature>
<evidence type="ECO:0000313" key="3">
    <source>
        <dbReference type="EMBL" id="KIS22830.1"/>
    </source>
</evidence>
<gene>
    <name evidence="3" type="ORF">N495_04275</name>
</gene>
<dbReference type="EMBL" id="JXSU01000007">
    <property type="protein sequence ID" value="KIS22830.1"/>
    <property type="molecule type" value="Genomic_DNA"/>
</dbReference>
<dbReference type="InterPro" id="IPR001387">
    <property type="entry name" value="Cro/C1-type_HTH"/>
</dbReference>
<dbReference type="HOGENOM" id="CLU_056925_1_0_9"/>
<comment type="caution">
    <text evidence="3">The sequence shown here is derived from an EMBL/GenBank/DDBJ whole genome shotgun (WGS) entry which is preliminary data.</text>
</comment>
<protein>
    <submittedName>
        <fullName evidence="3">DNA-binding protein</fullName>
    </submittedName>
</protein>
<dbReference type="OrthoDB" id="9812495at2"/>
<name>A0A0D1BR95_CLOBO</name>
<dbReference type="Gene3D" id="1.10.260.40">
    <property type="entry name" value="lambda repressor-like DNA-binding domains"/>
    <property type="match status" value="1"/>
</dbReference>
<dbReference type="SUPFAM" id="SSF47413">
    <property type="entry name" value="lambda repressor-like DNA-binding domains"/>
    <property type="match status" value="1"/>
</dbReference>
<sequence>MRGLNIGKCIIHKRKEKGITQEQLANYIGVSKASVSKWESGLSYPDILFLPELATYFNISVDELLGYSPQLTKEDIKKIYSKLSHEFAVKPFDEVMEQCNKLIKKYYSCFPFLLSIIQLLLNYSNLIKNDAIKKEIFQQCILLSRRIKEESENISYIKNANTMEALAEIALGNSEEVIRLLDNKLDPYRGDDVILINAYQMQGKTAEANKVNQILLYNNVINTLTLLNNYLSLNMMDPVLFEKIYSQGIQIIDSFQLKEILTNDVFAIHIVAAQGYLIEQEKEKAIDALERYMNTVCSIQFPLSFKENEYFTHVGKWLEDNNFIGTTTPVDEITIKKSFVDTVDLNPAFEPLREDERYNLLVKKLKEKLGEKSECNKYRESKKIL</sequence>
<dbReference type="PATRIC" id="fig|1379739.3.peg.1174"/>
<dbReference type="Pfam" id="PF01381">
    <property type="entry name" value="HTH_3"/>
    <property type="match status" value="1"/>
</dbReference>
<dbReference type="PROSITE" id="PS50943">
    <property type="entry name" value="HTH_CROC1"/>
    <property type="match status" value="1"/>
</dbReference>
<dbReference type="RefSeq" id="WP_043031626.1">
    <property type="nucleotide sequence ID" value="NZ_JXSU01000007.1"/>
</dbReference>
<dbReference type="InterPro" id="IPR010982">
    <property type="entry name" value="Lambda_DNA-bd_dom_sf"/>
</dbReference>
<dbReference type="GO" id="GO:0003677">
    <property type="term" value="F:DNA binding"/>
    <property type="evidence" value="ECO:0007669"/>
    <property type="project" value="UniProtKB-KW"/>
</dbReference>
<dbReference type="CDD" id="cd00093">
    <property type="entry name" value="HTH_XRE"/>
    <property type="match status" value="1"/>
</dbReference>
<dbReference type="SMART" id="SM00530">
    <property type="entry name" value="HTH_XRE"/>
    <property type="match status" value="1"/>
</dbReference>
<dbReference type="PANTHER" id="PTHR46558">
    <property type="entry name" value="TRACRIPTIONAL REGULATORY PROTEIN-RELATED-RELATED"/>
    <property type="match status" value="1"/>
</dbReference>
<dbReference type="PANTHER" id="PTHR46558:SF11">
    <property type="entry name" value="HTH-TYPE TRANSCRIPTIONAL REGULATOR XRE"/>
    <property type="match status" value="1"/>
</dbReference>
<reference evidence="3 4" key="1">
    <citation type="submission" date="2014-06" db="EMBL/GenBank/DDBJ databases">
        <title>Genome characterization of distinct group I Clostridium botulinum lineages.</title>
        <authorList>
            <person name="Giordani F."/>
            <person name="Anselmo A."/>
            <person name="Fillo S."/>
            <person name="Palozzi A.M."/>
            <person name="Fortunato A."/>
            <person name="Gentile B."/>
            <person name="Ciammaruconi A."/>
            <person name="Anniballi F."/>
            <person name="De Medici D."/>
            <person name="Lista F."/>
        </authorList>
    </citation>
    <scope>NUCLEOTIDE SEQUENCE [LARGE SCALE GENOMIC DNA]</scope>
    <source>
        <strain evidence="3 4">B2 450</strain>
    </source>
</reference>
<proteinExistence type="predicted"/>
<keyword evidence="1 3" id="KW-0238">DNA-binding</keyword>
<dbReference type="Proteomes" id="UP000032250">
    <property type="component" value="Unassembled WGS sequence"/>
</dbReference>
<evidence type="ECO:0000256" key="1">
    <source>
        <dbReference type="ARBA" id="ARBA00023125"/>
    </source>
</evidence>
<accession>A0A0D1BR95</accession>
<dbReference type="AlphaFoldDB" id="A0A0D1BR95"/>
<organism evidence="3 4">
    <name type="scientific">Clostridium botulinum B2 450</name>
    <dbReference type="NCBI Taxonomy" id="1379739"/>
    <lineage>
        <taxon>Bacteria</taxon>
        <taxon>Bacillati</taxon>
        <taxon>Bacillota</taxon>
        <taxon>Clostridia</taxon>
        <taxon>Eubacteriales</taxon>
        <taxon>Clostridiaceae</taxon>
        <taxon>Clostridium</taxon>
    </lineage>
</organism>